<dbReference type="Pfam" id="PF01155">
    <property type="entry name" value="HypA"/>
    <property type="match status" value="1"/>
</dbReference>
<dbReference type="Gene3D" id="3.30.2320.80">
    <property type="match status" value="1"/>
</dbReference>
<feature type="binding site" evidence="4">
    <location>
        <position position="73"/>
    </location>
    <ligand>
        <name>Zn(2+)</name>
        <dbReference type="ChEBI" id="CHEBI:29105"/>
    </ligand>
</feature>
<comment type="caution">
    <text evidence="5">The sequence shown here is derived from an EMBL/GenBank/DDBJ whole genome shotgun (WGS) entry which is preliminary data.</text>
</comment>
<comment type="similarity">
    <text evidence="4">Belongs to the HypA/HybF family.</text>
</comment>
<dbReference type="HAMAP" id="MF_00213">
    <property type="entry name" value="HypA_HybF"/>
    <property type="match status" value="1"/>
</dbReference>
<protein>
    <recommendedName>
        <fullName evidence="4">Hydrogenase maturation factor HypA</fullName>
    </recommendedName>
</protein>
<dbReference type="AlphaFoldDB" id="A0A523UVC1"/>
<dbReference type="PANTHER" id="PTHR34535:SF3">
    <property type="entry name" value="HYDROGENASE MATURATION FACTOR HYPA"/>
    <property type="match status" value="1"/>
</dbReference>
<dbReference type="PANTHER" id="PTHR34535">
    <property type="entry name" value="HYDROGENASE MATURATION FACTOR HYPA"/>
    <property type="match status" value="1"/>
</dbReference>
<keyword evidence="3 4" id="KW-0862">Zinc</keyword>
<feature type="binding site" evidence="4">
    <location>
        <position position="99"/>
    </location>
    <ligand>
        <name>Zn(2+)</name>
        <dbReference type="ChEBI" id="CHEBI:29105"/>
    </ligand>
</feature>
<feature type="binding site" evidence="4">
    <location>
        <position position="2"/>
    </location>
    <ligand>
        <name>Ni(2+)</name>
        <dbReference type="ChEBI" id="CHEBI:49786"/>
    </ligand>
</feature>
<dbReference type="NCBIfam" id="TIGR00100">
    <property type="entry name" value="hypA"/>
    <property type="match status" value="1"/>
</dbReference>
<evidence type="ECO:0000313" key="5">
    <source>
        <dbReference type="EMBL" id="TET46495.1"/>
    </source>
</evidence>
<dbReference type="EMBL" id="SOJK01000123">
    <property type="protein sequence ID" value="TET46495.1"/>
    <property type="molecule type" value="Genomic_DNA"/>
</dbReference>
<comment type="function">
    <text evidence="4">Involved in the maturation of [NiFe] hydrogenases. Required for nickel insertion into the metal center of the hydrogenase.</text>
</comment>
<keyword evidence="1 4" id="KW-0533">Nickel</keyword>
<evidence type="ECO:0000256" key="2">
    <source>
        <dbReference type="ARBA" id="ARBA00022723"/>
    </source>
</evidence>
<dbReference type="GO" id="GO:0051604">
    <property type="term" value="P:protein maturation"/>
    <property type="evidence" value="ECO:0007669"/>
    <property type="project" value="InterPro"/>
</dbReference>
<feature type="binding site" evidence="4">
    <location>
        <position position="102"/>
    </location>
    <ligand>
        <name>Zn(2+)</name>
        <dbReference type="ChEBI" id="CHEBI:29105"/>
    </ligand>
</feature>
<evidence type="ECO:0000256" key="4">
    <source>
        <dbReference type="HAMAP-Rule" id="MF_00213"/>
    </source>
</evidence>
<name>A0A523UVC1_UNCAE</name>
<evidence type="ECO:0000256" key="3">
    <source>
        <dbReference type="ARBA" id="ARBA00022833"/>
    </source>
</evidence>
<keyword evidence="2 4" id="KW-0479">Metal-binding</keyword>
<proteinExistence type="inferred from homology"/>
<sequence length="124" mass="14711">MHDLSISQAIARTVLKEARDQKAKEILSIEIEIGEFTFLNPQQVRFWLKEIFKESMAKEAKVHIKKVYSQIRCQDCHWRGRMNIKDDPLYHTYFFIPKCPKCGSSSLKIEKGRECKVRKIRVRL</sequence>
<dbReference type="Proteomes" id="UP000320679">
    <property type="component" value="Unassembled WGS sequence"/>
</dbReference>
<organism evidence="5 6">
    <name type="scientific">Aerophobetes bacterium</name>
    <dbReference type="NCBI Taxonomy" id="2030807"/>
    <lineage>
        <taxon>Bacteria</taxon>
        <taxon>Candidatus Aerophobota</taxon>
    </lineage>
</organism>
<dbReference type="PIRSF" id="PIRSF004761">
    <property type="entry name" value="Hydrgn_mat_HypA"/>
    <property type="match status" value="1"/>
</dbReference>
<dbReference type="GO" id="GO:0016151">
    <property type="term" value="F:nickel cation binding"/>
    <property type="evidence" value="ECO:0007669"/>
    <property type="project" value="UniProtKB-UniRule"/>
</dbReference>
<reference evidence="5 6" key="1">
    <citation type="submission" date="2019-03" db="EMBL/GenBank/DDBJ databases">
        <title>Metabolic potential of uncultured bacteria and archaea associated with petroleum seepage in deep-sea sediments.</title>
        <authorList>
            <person name="Dong X."/>
            <person name="Hubert C."/>
        </authorList>
    </citation>
    <scope>NUCLEOTIDE SEQUENCE [LARGE SCALE GENOMIC DNA]</scope>
    <source>
        <strain evidence="5">E29_bin78</strain>
    </source>
</reference>
<evidence type="ECO:0000313" key="6">
    <source>
        <dbReference type="Proteomes" id="UP000320679"/>
    </source>
</evidence>
<dbReference type="GO" id="GO:0008270">
    <property type="term" value="F:zinc ion binding"/>
    <property type="evidence" value="ECO:0007669"/>
    <property type="project" value="UniProtKB-UniRule"/>
</dbReference>
<dbReference type="InterPro" id="IPR000688">
    <property type="entry name" value="HypA/HybF"/>
</dbReference>
<evidence type="ECO:0000256" key="1">
    <source>
        <dbReference type="ARBA" id="ARBA00022596"/>
    </source>
</evidence>
<accession>A0A523UVC1</accession>
<gene>
    <name evidence="4 5" type="primary">hypA</name>
    <name evidence="5" type="ORF">E3J59_02995</name>
</gene>
<feature type="binding site" evidence="4">
    <location>
        <position position="76"/>
    </location>
    <ligand>
        <name>Zn(2+)</name>
        <dbReference type="ChEBI" id="CHEBI:29105"/>
    </ligand>
</feature>